<dbReference type="Proteomes" id="UP000319801">
    <property type="component" value="Unassembled WGS sequence"/>
</dbReference>
<keyword evidence="2" id="KW-1185">Reference proteome</keyword>
<evidence type="ECO:0000313" key="2">
    <source>
        <dbReference type="Proteomes" id="UP000319801"/>
    </source>
</evidence>
<dbReference type="OrthoDB" id="691673at2759"/>
<comment type="caution">
    <text evidence="1">The sequence shown here is derived from an EMBL/GenBank/DDBJ whole genome shotgun (WGS) entry which is preliminary data.</text>
</comment>
<gene>
    <name evidence="1" type="ORF">Baya_16516</name>
</gene>
<reference evidence="1 2" key="1">
    <citation type="journal article" date="2019" name="Genome Biol. Evol.">
        <title>Whole-Genome Sequencing of the Giant Devil Catfish, Bagarius yarrelli.</title>
        <authorList>
            <person name="Jiang W."/>
            <person name="Lv Y."/>
            <person name="Cheng L."/>
            <person name="Yang K."/>
            <person name="Chao B."/>
            <person name="Wang X."/>
            <person name="Li Y."/>
            <person name="Pan X."/>
            <person name="You X."/>
            <person name="Zhang Y."/>
            <person name="Yang J."/>
            <person name="Li J."/>
            <person name="Zhang X."/>
            <person name="Liu S."/>
            <person name="Sun C."/>
            <person name="Yang J."/>
            <person name="Shi Q."/>
        </authorList>
    </citation>
    <scope>NUCLEOTIDE SEQUENCE [LARGE SCALE GENOMIC DNA]</scope>
    <source>
        <strain evidence="1">JWS20170419001</strain>
        <tissue evidence="1">Muscle</tissue>
    </source>
</reference>
<proteinExistence type="predicted"/>
<dbReference type="EMBL" id="VCAZ01000318">
    <property type="protein sequence ID" value="TTZ04186.1"/>
    <property type="molecule type" value="Genomic_DNA"/>
</dbReference>
<evidence type="ECO:0000313" key="1">
    <source>
        <dbReference type="EMBL" id="TTZ04186.1"/>
    </source>
</evidence>
<name>A0A556VVS6_BAGYA</name>
<organism evidence="1 2">
    <name type="scientific">Bagarius yarrelli</name>
    <name type="common">Goonch</name>
    <name type="synonym">Bagrus yarrelli</name>
    <dbReference type="NCBI Taxonomy" id="175774"/>
    <lineage>
        <taxon>Eukaryota</taxon>
        <taxon>Metazoa</taxon>
        <taxon>Chordata</taxon>
        <taxon>Craniata</taxon>
        <taxon>Vertebrata</taxon>
        <taxon>Euteleostomi</taxon>
        <taxon>Actinopterygii</taxon>
        <taxon>Neopterygii</taxon>
        <taxon>Teleostei</taxon>
        <taxon>Ostariophysi</taxon>
        <taxon>Siluriformes</taxon>
        <taxon>Sisoridae</taxon>
        <taxon>Sisorinae</taxon>
        <taxon>Bagarius</taxon>
    </lineage>
</organism>
<sequence length="142" mass="15997">MGNRTQSTVVLREDQKDVKQDYKEIKNYNRVNGSNQRSGKWFERLDMILGERSHGESRDWEEWGTGTVGTVEEWGTGKSGDCVEGGSGDCAGLCEEWGLWGVRGLCEEWGLWGLWVWGLWELWGVRVGTAGAAHRTTQKVST</sequence>
<accession>A0A556VVS6</accession>
<dbReference type="AlphaFoldDB" id="A0A556VVS6"/>
<protein>
    <submittedName>
        <fullName evidence="1">Uncharacterized protein</fullName>
    </submittedName>
</protein>